<protein>
    <submittedName>
        <fullName evidence="1">Uncharacterized protein</fullName>
    </submittedName>
</protein>
<dbReference type="AlphaFoldDB" id="A0A5M8P2L0"/>
<evidence type="ECO:0000313" key="2">
    <source>
        <dbReference type="Proteomes" id="UP000324575"/>
    </source>
</evidence>
<name>A0A5M8P2L0_9BACT</name>
<sequence length="34" mass="3682">MKTLIVSVVLLLMAGVANIYGQNIAFEYDAGMVH</sequence>
<evidence type="ECO:0000313" key="1">
    <source>
        <dbReference type="EMBL" id="KAA6302582.1"/>
    </source>
</evidence>
<dbReference type="Proteomes" id="UP000324575">
    <property type="component" value="Unassembled WGS sequence"/>
</dbReference>
<reference evidence="1 2" key="1">
    <citation type="submission" date="2019-03" db="EMBL/GenBank/DDBJ databases">
        <title>Single cell metagenomics reveals metabolic interactions within the superorganism composed of flagellate Streblomastix strix and complex community of Bacteroidetes bacteria on its surface.</title>
        <authorList>
            <person name="Treitli S.C."/>
            <person name="Kolisko M."/>
            <person name="Husnik F."/>
            <person name="Keeling P."/>
            <person name="Hampl V."/>
        </authorList>
    </citation>
    <scope>NUCLEOTIDE SEQUENCE [LARGE SCALE GENOMIC DNA]</scope>
    <source>
        <strain evidence="1">St1</strain>
    </source>
</reference>
<dbReference type="EMBL" id="SNRX01000006">
    <property type="protein sequence ID" value="KAA6302582.1"/>
    <property type="molecule type" value="Genomic_DNA"/>
</dbReference>
<organism evidence="1 2">
    <name type="scientific">Candidatus Ordinivivax streblomastigis</name>
    <dbReference type="NCBI Taxonomy" id="2540710"/>
    <lineage>
        <taxon>Bacteria</taxon>
        <taxon>Pseudomonadati</taxon>
        <taxon>Bacteroidota</taxon>
        <taxon>Bacteroidia</taxon>
        <taxon>Bacteroidales</taxon>
        <taxon>Candidatus Ordinivivax</taxon>
    </lineage>
</organism>
<accession>A0A5M8P2L0</accession>
<gene>
    <name evidence="1" type="ORF">EZS26_001089</name>
</gene>
<comment type="caution">
    <text evidence="1">The sequence shown here is derived from an EMBL/GenBank/DDBJ whole genome shotgun (WGS) entry which is preliminary data.</text>
</comment>
<proteinExistence type="predicted"/>